<feature type="compositionally biased region" description="Polar residues" evidence="1">
    <location>
        <begin position="303"/>
        <end position="318"/>
    </location>
</feature>
<reference evidence="2" key="1">
    <citation type="submission" date="2020-05" db="EMBL/GenBank/DDBJ databases">
        <authorList>
            <person name="Zeng H."/>
            <person name="Chan Y.K."/>
            <person name="Watt R.M."/>
        </authorList>
    </citation>
    <scope>NUCLEOTIDE SEQUENCE</scope>
    <source>
        <strain evidence="2">ATCC 700773</strain>
    </source>
</reference>
<proteinExistence type="predicted"/>
<sequence>MSTFISISSSELRMDSGLTESAFGKTNLAQFLTTDKGLLVKFRPKALKNGGKCGDADKYGGKHSGGECGDFYRTNKALSASSAEPAAASGLFQESPEFVEFSPWTFSHIEADKDSGHAIFCGQIPSSNENPLRKNHNIFLIVAAMTEALKRSIDVPAVGLGGILAGDDYVLFLPEITFENCTNALSKEEKALTDGVYKFKGLSGAKAVHFTRAVIVYEALAKKLPFARTEEEKRQKDIIDGLFLPLEYAVFNIDKTLAAAVDEALSPDKVKSAEFQENFPIEILKKELETNGGHGKPDGKITESANGNRKQETGSSVFSRDDAGNAESMEREKFERDGKLFFEKLNKKIKFKRAVHKNKGLIAATAIALIVTVFASADYAKRLSGLPTTKGLTAAETVNQFYAGIHSLDSELIKQSCRGAEPAAVLNSVSTIYVTVKARTAYDGGDTYTPERWVNVVLNPKYKGHDWMYGLSHLAMHNSNGDTLPTDIYPKIIKRNEKPGPVKEDSAIPQEGDQKNFIVSYYKIITSGENPVINVDKTEDLVQCSFIKDRWLVTGIKTEILESSKFEMAPVVEDLKYSLSKTDGGGVIAGGQKKYPWLPDEKIVNAEKERMKV</sequence>
<reference evidence="2" key="2">
    <citation type="journal article" date="2021" name="Microbiol. Resour. Announc.">
        <title>Complete Genome Sequences of Three Human Oral Treponema parvum Isolates.</title>
        <authorList>
            <person name="Zeng H."/>
            <person name="Watt R.M."/>
        </authorList>
    </citation>
    <scope>NUCLEOTIDE SEQUENCE</scope>
    <source>
        <strain evidence="2">ATCC 700773</strain>
    </source>
</reference>
<evidence type="ECO:0000313" key="2">
    <source>
        <dbReference type="EMBL" id="QTQ12271.1"/>
    </source>
</evidence>
<evidence type="ECO:0000256" key="1">
    <source>
        <dbReference type="SAM" id="MobiDB-lite"/>
    </source>
</evidence>
<protein>
    <submittedName>
        <fullName evidence="2">Uncharacterized protein</fullName>
    </submittedName>
</protein>
<dbReference type="Proteomes" id="UP000671995">
    <property type="component" value="Chromosome"/>
</dbReference>
<dbReference type="AlphaFoldDB" id="A0A975ICR4"/>
<dbReference type="RefSeq" id="WP_210116985.1">
    <property type="nucleotide sequence ID" value="NZ_CP054257.1"/>
</dbReference>
<organism evidence="2 3">
    <name type="scientific">Treponema parvum</name>
    <dbReference type="NCBI Taxonomy" id="138851"/>
    <lineage>
        <taxon>Bacteria</taxon>
        <taxon>Pseudomonadati</taxon>
        <taxon>Spirochaetota</taxon>
        <taxon>Spirochaetia</taxon>
        <taxon>Spirochaetales</taxon>
        <taxon>Treponemataceae</taxon>
        <taxon>Treponema</taxon>
    </lineage>
</organism>
<feature type="compositionally biased region" description="Basic and acidic residues" evidence="1">
    <location>
        <begin position="319"/>
        <end position="331"/>
    </location>
</feature>
<name>A0A975ICR4_9SPIR</name>
<evidence type="ECO:0000313" key="3">
    <source>
        <dbReference type="Proteomes" id="UP000671995"/>
    </source>
</evidence>
<accession>A0A975ICR4</accession>
<gene>
    <name evidence="2" type="ORF">HRI96_08715</name>
</gene>
<feature type="region of interest" description="Disordered" evidence="1">
    <location>
        <begin position="287"/>
        <end position="331"/>
    </location>
</feature>
<feature type="compositionally biased region" description="Basic and acidic residues" evidence="1">
    <location>
        <begin position="287"/>
        <end position="301"/>
    </location>
</feature>
<dbReference type="EMBL" id="CP054257">
    <property type="protein sequence ID" value="QTQ12271.1"/>
    <property type="molecule type" value="Genomic_DNA"/>
</dbReference>